<dbReference type="InterPro" id="IPR050187">
    <property type="entry name" value="Lipid_Phosphate_FormReg"/>
</dbReference>
<accession>A0ABX0GZZ8</accession>
<evidence type="ECO:0000256" key="5">
    <source>
        <dbReference type="ARBA" id="ARBA00022777"/>
    </source>
</evidence>
<keyword evidence="3" id="KW-0808">Transferase</keyword>
<proteinExistence type="inferred from homology"/>
<name>A0ABX0GZZ8_9ACTN</name>
<keyword evidence="6" id="KW-0067">ATP-binding</keyword>
<keyword evidence="7" id="KW-0444">Lipid biosynthesis</keyword>
<organism evidence="10 11">
    <name type="scientific">Motilibacter deserti</name>
    <dbReference type="NCBI Taxonomy" id="2714956"/>
    <lineage>
        <taxon>Bacteria</taxon>
        <taxon>Bacillati</taxon>
        <taxon>Actinomycetota</taxon>
        <taxon>Actinomycetes</taxon>
        <taxon>Motilibacterales</taxon>
        <taxon>Motilibacteraceae</taxon>
        <taxon>Motilibacter</taxon>
    </lineage>
</organism>
<dbReference type="EMBL" id="JAANNP010000224">
    <property type="protein sequence ID" value="NHC16586.1"/>
    <property type="molecule type" value="Genomic_DNA"/>
</dbReference>
<dbReference type="Pfam" id="PF19279">
    <property type="entry name" value="YegS_C"/>
    <property type="match status" value="1"/>
</dbReference>
<keyword evidence="4" id="KW-0547">Nucleotide-binding</keyword>
<keyword evidence="7" id="KW-0443">Lipid metabolism</keyword>
<dbReference type="Gene3D" id="3.40.50.10330">
    <property type="entry name" value="Probable inorganic polyphosphate/atp-NAD kinase, domain 1"/>
    <property type="match status" value="1"/>
</dbReference>
<dbReference type="InterPro" id="IPR016064">
    <property type="entry name" value="NAD/diacylglycerol_kinase_sf"/>
</dbReference>
<evidence type="ECO:0000256" key="7">
    <source>
        <dbReference type="ARBA" id="ARBA00023209"/>
    </source>
</evidence>
<dbReference type="SMART" id="SM00046">
    <property type="entry name" value="DAGKc"/>
    <property type="match status" value="1"/>
</dbReference>
<evidence type="ECO:0000313" key="10">
    <source>
        <dbReference type="EMBL" id="NHC16586.1"/>
    </source>
</evidence>
<dbReference type="PROSITE" id="PS50146">
    <property type="entry name" value="DAGK"/>
    <property type="match status" value="1"/>
</dbReference>
<dbReference type="InterPro" id="IPR045540">
    <property type="entry name" value="YegS/DAGK_C"/>
</dbReference>
<protein>
    <recommendedName>
        <fullName evidence="9">DAGKc domain-containing protein</fullName>
    </recommendedName>
</protein>
<dbReference type="SUPFAM" id="SSF111331">
    <property type="entry name" value="NAD kinase/diacylglycerol kinase-like"/>
    <property type="match status" value="1"/>
</dbReference>
<dbReference type="Gene3D" id="2.60.200.40">
    <property type="match status" value="1"/>
</dbReference>
<dbReference type="PANTHER" id="PTHR12358">
    <property type="entry name" value="SPHINGOSINE KINASE"/>
    <property type="match status" value="1"/>
</dbReference>
<keyword evidence="7" id="KW-0594">Phospholipid biosynthesis</keyword>
<dbReference type="InterPro" id="IPR001206">
    <property type="entry name" value="Diacylglycerol_kinase_cat_dom"/>
</dbReference>
<keyword evidence="8" id="KW-1208">Phospholipid metabolism</keyword>
<evidence type="ECO:0000256" key="6">
    <source>
        <dbReference type="ARBA" id="ARBA00022840"/>
    </source>
</evidence>
<dbReference type="InterPro" id="IPR017438">
    <property type="entry name" value="ATP-NAD_kinase_N"/>
</dbReference>
<dbReference type="Proteomes" id="UP000800981">
    <property type="component" value="Unassembled WGS sequence"/>
</dbReference>
<evidence type="ECO:0000256" key="1">
    <source>
        <dbReference type="ARBA" id="ARBA00001946"/>
    </source>
</evidence>
<keyword evidence="5" id="KW-0418">Kinase</keyword>
<evidence type="ECO:0000256" key="8">
    <source>
        <dbReference type="ARBA" id="ARBA00023264"/>
    </source>
</evidence>
<comment type="cofactor">
    <cofactor evidence="1">
        <name>Mg(2+)</name>
        <dbReference type="ChEBI" id="CHEBI:18420"/>
    </cofactor>
</comment>
<evidence type="ECO:0000256" key="2">
    <source>
        <dbReference type="ARBA" id="ARBA00005983"/>
    </source>
</evidence>
<dbReference type="PANTHER" id="PTHR12358:SF54">
    <property type="entry name" value="SPHINGOSINE KINASE RELATED PROTEIN"/>
    <property type="match status" value="1"/>
</dbReference>
<sequence>MGAPVADAGRPAFLLVTNARAGSAQRDTIVAVKSVLRSAADVDEAVCGDADDVGRILAQAGGRTPVIAGGDGSLHVTVNALLESGLLEWETPLGLVPMGTGNDFARCLGIPLDPVQAAAALLRAVRDGSSRRLDLVTADDGSAVVNAAHAGVGADAAKAAGGLKPALGPAAYPVGAVVAGVRSTGWKLRVEVDGQVVADDDALLVGVANGTSIGGGTLLAPDADPGDGLLDVVVATSTGPLERMGFALDVRRGEHAERDDVVTARGRSVTVSGEEFGVNEDGEVLGPLTSRTWTMSPGAWSVWAPTPA</sequence>
<keyword evidence="11" id="KW-1185">Reference proteome</keyword>
<comment type="caution">
    <text evidence="10">The sequence shown here is derived from an EMBL/GenBank/DDBJ whole genome shotgun (WGS) entry which is preliminary data.</text>
</comment>
<feature type="domain" description="DAGKc" evidence="9">
    <location>
        <begin position="8"/>
        <end position="142"/>
    </location>
</feature>
<evidence type="ECO:0000313" key="11">
    <source>
        <dbReference type="Proteomes" id="UP000800981"/>
    </source>
</evidence>
<evidence type="ECO:0000256" key="3">
    <source>
        <dbReference type="ARBA" id="ARBA00022679"/>
    </source>
</evidence>
<evidence type="ECO:0000259" key="9">
    <source>
        <dbReference type="PROSITE" id="PS50146"/>
    </source>
</evidence>
<comment type="similarity">
    <text evidence="2">Belongs to the diacylglycerol/lipid kinase family.</text>
</comment>
<dbReference type="Pfam" id="PF00781">
    <property type="entry name" value="DAGK_cat"/>
    <property type="match status" value="1"/>
</dbReference>
<gene>
    <name evidence="10" type="ORF">G9H71_22645</name>
</gene>
<reference evidence="10 11" key="1">
    <citation type="submission" date="2020-03" db="EMBL/GenBank/DDBJ databases">
        <title>Two novel Motilibacter sp.</title>
        <authorList>
            <person name="Liu S."/>
        </authorList>
    </citation>
    <scope>NUCLEOTIDE SEQUENCE [LARGE SCALE GENOMIC DNA]</scope>
    <source>
        <strain evidence="10 11">E257</strain>
    </source>
</reference>
<evidence type="ECO:0000256" key="4">
    <source>
        <dbReference type="ARBA" id="ARBA00022741"/>
    </source>
</evidence>